<evidence type="ECO:0000313" key="4">
    <source>
        <dbReference type="EMBL" id="GFH41954.1"/>
    </source>
</evidence>
<proteinExistence type="inferred from homology"/>
<feature type="domain" description="LXG" evidence="3">
    <location>
        <begin position="1"/>
        <end position="239"/>
    </location>
</feature>
<gene>
    <name evidence="4" type="ORF">Hs30E_05050</name>
</gene>
<name>A0A6A0BC35_9LACT</name>
<organism evidence="4 5">
    <name type="scientific">Pseudolactococcus hodotermopsidis</name>
    <dbReference type="NCBI Taxonomy" id="2709157"/>
    <lineage>
        <taxon>Bacteria</taxon>
        <taxon>Bacillati</taxon>
        <taxon>Bacillota</taxon>
        <taxon>Bacilli</taxon>
        <taxon>Lactobacillales</taxon>
        <taxon>Streptococcaceae</taxon>
        <taxon>Pseudolactococcus</taxon>
    </lineage>
</organism>
<reference evidence="4 5" key="1">
    <citation type="submission" date="2020-02" db="EMBL/GenBank/DDBJ databases">
        <title>Draft genome sequence of Lactococcus sp. Hs30E4-3.</title>
        <authorList>
            <person name="Noda S."/>
            <person name="Yuki M."/>
            <person name="Ohkuma M."/>
        </authorList>
    </citation>
    <scope>NUCLEOTIDE SEQUENCE [LARGE SCALE GENOMIC DNA]</scope>
    <source>
        <strain evidence="4 5">Hs30E4-3</strain>
    </source>
</reference>
<dbReference type="InterPro" id="IPR029501">
    <property type="entry name" value="EndoU_bac"/>
</dbReference>
<evidence type="ECO:0000256" key="1">
    <source>
        <dbReference type="ARBA" id="ARBA00034117"/>
    </source>
</evidence>
<evidence type="ECO:0000313" key="5">
    <source>
        <dbReference type="Proteomes" id="UP000480303"/>
    </source>
</evidence>
<comment type="similarity">
    <text evidence="1">In the N-terminal section; belongs to the LXG family.</text>
</comment>
<dbReference type="EMBL" id="BLLI01000008">
    <property type="protein sequence ID" value="GFH41954.1"/>
    <property type="molecule type" value="Genomic_DNA"/>
</dbReference>
<dbReference type="GO" id="GO:0004519">
    <property type="term" value="F:endonuclease activity"/>
    <property type="evidence" value="ECO:0007669"/>
    <property type="project" value="InterPro"/>
</dbReference>
<dbReference type="Pfam" id="PF14436">
    <property type="entry name" value="EndoU_bacteria"/>
    <property type="match status" value="1"/>
</dbReference>
<sequence length="540" mass="59194">MVIYDSGDSSNLITALEANLSGAHQIFNRLSKGSQHLIGVIDSGTLSGAAYKAGQTLFVAYINPMLQKLNQAIADIQGDLKSYQSADSAISAVGNHLDSDQIQELLKLTQNMIDLVEQKIKDDRDFINQFFSGGFEKVGNALSELPALYDQLENLKKIKATRQKELKALETFASSTNSLFRDSLRAFENAMKGVDVINQSTASADGTITFPAGADMSWAAKLGSEKFSSNLSESKEERYHKSKIKELEKYNIYAMPYEDPTTKEVKIMWFIDKDGVRIFDEELQDYVEKYGKNFVGMYEIVGWEKIYELDLAARRKGNGKNYLTDGQLPSGWEKWGQAGGFADSIYWYSSKSGLLDLALIAGLSYAASKSQTKAGTGVNVANVMDDVASGVGKGNSQSVEIRISSESIKHADLGGFTVNPSTNEISKMKGGGHGQSNIDFLKENGFEVNIENTYPNGVRTGNVPSHKTKAKRTGNNQSWFPDNWTAKDIENAGQHIASQSNFNVIKDGEVIFGDYNGVRVGVIKTEGKPATIFPDATQQP</sequence>
<dbReference type="AlphaFoldDB" id="A0A6A0BC35"/>
<protein>
    <recommendedName>
        <fullName evidence="3">LXG domain-containing protein</fullName>
    </recommendedName>
</protein>
<comment type="caution">
    <text evidence="4">The sequence shown here is derived from an EMBL/GenBank/DDBJ whole genome shotgun (WGS) entry which is preliminary data.</text>
</comment>
<keyword evidence="5" id="KW-1185">Reference proteome</keyword>
<evidence type="ECO:0000256" key="2">
    <source>
        <dbReference type="SAM" id="MobiDB-lite"/>
    </source>
</evidence>
<dbReference type="PROSITE" id="PS51756">
    <property type="entry name" value="LXG"/>
    <property type="match status" value="1"/>
</dbReference>
<feature type="region of interest" description="Disordered" evidence="2">
    <location>
        <begin position="457"/>
        <end position="480"/>
    </location>
</feature>
<dbReference type="Proteomes" id="UP000480303">
    <property type="component" value="Unassembled WGS sequence"/>
</dbReference>
<evidence type="ECO:0000259" key="3">
    <source>
        <dbReference type="PROSITE" id="PS51756"/>
    </source>
</evidence>
<accession>A0A6A0BC35</accession>
<dbReference type="InterPro" id="IPR006829">
    <property type="entry name" value="LXG_dom"/>
</dbReference>
<dbReference type="RefSeq" id="WP_172207717.1">
    <property type="nucleotide sequence ID" value="NZ_BLLI01000008.1"/>
</dbReference>